<evidence type="ECO:0000313" key="2">
    <source>
        <dbReference type="Proteomes" id="UP000661691"/>
    </source>
</evidence>
<dbReference type="EMBL" id="JACXAH010000054">
    <property type="protein sequence ID" value="MBD1373956.1"/>
    <property type="molecule type" value="Genomic_DNA"/>
</dbReference>
<dbReference type="Proteomes" id="UP000661691">
    <property type="component" value="Unassembled WGS sequence"/>
</dbReference>
<keyword evidence="2" id="KW-1185">Reference proteome</keyword>
<dbReference type="AlphaFoldDB" id="A0A926NBN4"/>
<protein>
    <submittedName>
        <fullName evidence="1">Uncharacterized protein</fullName>
    </submittedName>
</protein>
<reference evidence="1" key="1">
    <citation type="submission" date="2020-09" db="EMBL/GenBank/DDBJ databases">
        <title>A novel bacterium of genus Hazenella, isolated from South China Sea.</title>
        <authorList>
            <person name="Huang H."/>
            <person name="Mo K."/>
            <person name="Hu Y."/>
        </authorList>
    </citation>
    <scope>NUCLEOTIDE SEQUENCE</scope>
    <source>
        <strain evidence="1">IB182357</strain>
    </source>
</reference>
<gene>
    <name evidence="1" type="ORF">IC620_16560</name>
</gene>
<name>A0A926NBN4_9BACL</name>
<comment type="caution">
    <text evidence="1">The sequence shown here is derived from an EMBL/GenBank/DDBJ whole genome shotgun (WGS) entry which is preliminary data.</text>
</comment>
<sequence length="180" mass="21869">MSKRWNYHTEHHFKIRSPHWTYYCHLRLYNLKKDDFTDYFELDVYDGEVGFKSGRQKYLFDGNHIGGYENEIFDDHLKPLELAREAIKEHELKYKLAKSIQHHNGLYELEPKRNKQVHVAEVIDYEEKNTEDRIRFYLNDVGRLDDLDVNERIALLSKNNKLKEKYQEYLGEKRIRMIDG</sequence>
<proteinExistence type="predicted"/>
<evidence type="ECO:0000313" key="1">
    <source>
        <dbReference type="EMBL" id="MBD1373956.1"/>
    </source>
</evidence>
<organism evidence="1 2">
    <name type="scientific">Polycladospora coralii</name>
    <dbReference type="NCBI Taxonomy" id="2771432"/>
    <lineage>
        <taxon>Bacteria</taxon>
        <taxon>Bacillati</taxon>
        <taxon>Bacillota</taxon>
        <taxon>Bacilli</taxon>
        <taxon>Bacillales</taxon>
        <taxon>Thermoactinomycetaceae</taxon>
        <taxon>Polycladospora</taxon>
    </lineage>
</organism>
<dbReference type="RefSeq" id="WP_191142886.1">
    <property type="nucleotide sequence ID" value="NZ_JACXAH010000054.1"/>
</dbReference>
<accession>A0A926NBN4</accession>